<protein>
    <submittedName>
        <fullName evidence="2">Pyridoxamine 5'-phosphate oxidase family protein</fullName>
    </submittedName>
</protein>
<evidence type="ECO:0000259" key="1">
    <source>
        <dbReference type="Pfam" id="PF10615"/>
    </source>
</evidence>
<dbReference type="RefSeq" id="WP_241034107.1">
    <property type="nucleotide sequence ID" value="NZ_BAAAJF010000034.1"/>
</dbReference>
<dbReference type="InterPro" id="IPR019595">
    <property type="entry name" value="DUF2470"/>
</dbReference>
<feature type="domain" description="DUF2470" evidence="1">
    <location>
        <begin position="161"/>
        <end position="234"/>
    </location>
</feature>
<accession>A0ABS9T6B9</accession>
<dbReference type="SUPFAM" id="SSF50475">
    <property type="entry name" value="FMN-binding split barrel"/>
    <property type="match status" value="1"/>
</dbReference>
<dbReference type="Gene3D" id="3.20.180.10">
    <property type="entry name" value="PNP-oxidase-like"/>
    <property type="match status" value="1"/>
</dbReference>
<reference evidence="2 3" key="1">
    <citation type="submission" date="2022-03" db="EMBL/GenBank/DDBJ databases">
        <title>Pseudonocardia alaer sp. nov., a novel actinomycete isolated from reed forest soil.</title>
        <authorList>
            <person name="Wang L."/>
        </authorList>
    </citation>
    <scope>NUCLEOTIDE SEQUENCE [LARGE SCALE GENOMIC DNA]</scope>
    <source>
        <strain evidence="2 3">Y-16303</strain>
    </source>
</reference>
<organism evidence="2 3">
    <name type="scientific">Pseudonocardia alaniniphila</name>
    <dbReference type="NCBI Taxonomy" id="75291"/>
    <lineage>
        <taxon>Bacteria</taxon>
        <taxon>Bacillati</taxon>
        <taxon>Actinomycetota</taxon>
        <taxon>Actinomycetes</taxon>
        <taxon>Pseudonocardiales</taxon>
        <taxon>Pseudonocardiaceae</taxon>
        <taxon>Pseudonocardia</taxon>
    </lineage>
</organism>
<evidence type="ECO:0000313" key="2">
    <source>
        <dbReference type="EMBL" id="MCH6164070.1"/>
    </source>
</evidence>
<dbReference type="InterPro" id="IPR037119">
    <property type="entry name" value="Haem_oxidase_HugZ-like_sf"/>
</dbReference>
<dbReference type="EMBL" id="JAKXMK010000001">
    <property type="protein sequence ID" value="MCH6164070.1"/>
    <property type="molecule type" value="Genomic_DNA"/>
</dbReference>
<dbReference type="Proteomes" id="UP001299970">
    <property type="component" value="Unassembled WGS sequence"/>
</dbReference>
<keyword evidence="3" id="KW-1185">Reference proteome</keyword>
<gene>
    <name evidence="2" type="ORF">MMF94_00120</name>
</gene>
<proteinExistence type="predicted"/>
<dbReference type="Pfam" id="PF10615">
    <property type="entry name" value="DUF2470"/>
    <property type="match status" value="1"/>
</dbReference>
<evidence type="ECO:0000313" key="3">
    <source>
        <dbReference type="Proteomes" id="UP001299970"/>
    </source>
</evidence>
<sequence>MISPAVQPGPDPAERARTVLSHAVSSVIEVGADLRVVLDALAVDTDGSLVLLVNENGPLAERVAGQIVPATVCSALVSGVPGPDRLLGSVTVHGTIEVADDVRAALEVLLAAYWDRPAETVLRPDASLLLRITVAQLRLDGEPVDPDAYARATPDPLAAESDGVVEHLLTAHPEQVVQLAHLLDPAVLQGAHAVAPIRVDRFGVTFRIDCPADTRRARLNFPAPLRGPAELPTAMRGLQRRAAQVTECPFSGDQRTG</sequence>
<name>A0ABS9T6B9_9PSEU</name>
<comment type="caution">
    <text evidence="2">The sequence shown here is derived from an EMBL/GenBank/DDBJ whole genome shotgun (WGS) entry which is preliminary data.</text>
</comment>